<evidence type="ECO:0000313" key="10">
    <source>
        <dbReference type="Proteomes" id="UP001059773"/>
    </source>
</evidence>
<dbReference type="InterPro" id="IPR000515">
    <property type="entry name" value="MetI-like"/>
</dbReference>
<organism evidence="9 10">
    <name type="scientific">Oceanobacillus jeddahense</name>
    <dbReference type="NCBI Taxonomy" id="1462527"/>
    <lineage>
        <taxon>Bacteria</taxon>
        <taxon>Bacillati</taxon>
        <taxon>Bacillota</taxon>
        <taxon>Bacilli</taxon>
        <taxon>Bacillales</taxon>
        <taxon>Bacillaceae</taxon>
        <taxon>Oceanobacillus</taxon>
    </lineage>
</organism>
<keyword evidence="4 7" id="KW-0812">Transmembrane</keyword>
<sequence>MSQRDQLKKARAARAKKRGKFAFILIVLIALYVWAIAGIEFRGIQETAGPVTQSILKGFISPDWSYVYSPDGEGLIRGLLETLAIAIVGIFLSIILAVPVGLWAAKNLSSSSITSQSGKGVLSFFRTLPDIILALLFIKVVGPGAYAGMLALGIGAIGMLGKLYAEEIEAMDPGPVESITAVGGNKLQQLAFGVIPQVLPGFISATLYRFEINMRSAATLGLIGAGGIGTSLIFAIQGRSWDRVGIIIIGIVIVVLIVDFISSALRKRIV</sequence>
<keyword evidence="10" id="KW-1185">Reference proteome</keyword>
<evidence type="ECO:0000256" key="6">
    <source>
        <dbReference type="ARBA" id="ARBA00023136"/>
    </source>
</evidence>
<reference evidence="9" key="1">
    <citation type="submission" date="2022-07" db="EMBL/GenBank/DDBJ databases">
        <title>FELIX.</title>
        <authorList>
            <person name="Wan K.H."/>
            <person name="Park S."/>
            <person name="Lawrence Q."/>
            <person name="Eichenberger J.P."/>
            <person name="Booth B.W."/>
            <person name="Piaggio A.J."/>
            <person name="Chandler J.C."/>
            <person name="Franklin A.B."/>
            <person name="Celniker S.E."/>
        </authorList>
    </citation>
    <scope>NUCLEOTIDE SEQUENCE</scope>
    <source>
        <strain evidence="9">QA-1986 374</strain>
    </source>
</reference>
<dbReference type="Pfam" id="PF00528">
    <property type="entry name" value="BPD_transp_1"/>
    <property type="match status" value="1"/>
</dbReference>
<dbReference type="NCBIfam" id="TIGR01097">
    <property type="entry name" value="PhnE"/>
    <property type="match status" value="1"/>
</dbReference>
<dbReference type="Proteomes" id="UP001059773">
    <property type="component" value="Chromosome"/>
</dbReference>
<protein>
    <submittedName>
        <fullName evidence="9">Phosphonate ABC transporter, permease protein PhnE</fullName>
    </submittedName>
</protein>
<keyword evidence="3 7" id="KW-0813">Transport</keyword>
<name>A0ABY5JU56_9BACI</name>
<evidence type="ECO:0000256" key="4">
    <source>
        <dbReference type="ARBA" id="ARBA00022692"/>
    </source>
</evidence>
<feature type="transmembrane region" description="Helical" evidence="7">
    <location>
        <begin position="217"/>
        <end position="238"/>
    </location>
</feature>
<evidence type="ECO:0000256" key="7">
    <source>
        <dbReference type="RuleBase" id="RU363032"/>
    </source>
</evidence>
<dbReference type="EMBL" id="CP101914">
    <property type="protein sequence ID" value="UUI03810.1"/>
    <property type="molecule type" value="Genomic_DNA"/>
</dbReference>
<feature type="domain" description="ABC transmembrane type-1" evidence="8">
    <location>
        <begin position="79"/>
        <end position="262"/>
    </location>
</feature>
<dbReference type="SUPFAM" id="SSF161098">
    <property type="entry name" value="MetI-like"/>
    <property type="match status" value="1"/>
</dbReference>
<evidence type="ECO:0000256" key="1">
    <source>
        <dbReference type="ARBA" id="ARBA00004141"/>
    </source>
</evidence>
<evidence type="ECO:0000259" key="8">
    <source>
        <dbReference type="PROSITE" id="PS50928"/>
    </source>
</evidence>
<evidence type="ECO:0000313" key="9">
    <source>
        <dbReference type="EMBL" id="UUI03810.1"/>
    </source>
</evidence>
<evidence type="ECO:0000256" key="3">
    <source>
        <dbReference type="ARBA" id="ARBA00022448"/>
    </source>
</evidence>
<feature type="transmembrane region" description="Helical" evidence="7">
    <location>
        <begin position="21"/>
        <end position="39"/>
    </location>
</feature>
<feature type="transmembrane region" description="Helical" evidence="7">
    <location>
        <begin position="244"/>
        <end position="265"/>
    </location>
</feature>
<evidence type="ECO:0000256" key="2">
    <source>
        <dbReference type="ARBA" id="ARBA00004196"/>
    </source>
</evidence>
<dbReference type="Gene3D" id="1.10.3720.10">
    <property type="entry name" value="MetI-like"/>
    <property type="match status" value="1"/>
</dbReference>
<gene>
    <name evidence="9" type="primary">phnE</name>
    <name evidence="9" type="ORF">NP439_03705</name>
</gene>
<dbReference type="PROSITE" id="PS50928">
    <property type="entry name" value="ABC_TM1"/>
    <property type="match status" value="1"/>
</dbReference>
<feature type="transmembrane region" description="Helical" evidence="7">
    <location>
        <begin position="83"/>
        <end position="105"/>
    </location>
</feature>
<accession>A0ABY5JU56</accession>
<proteinExistence type="inferred from homology"/>
<keyword evidence="5 7" id="KW-1133">Transmembrane helix</keyword>
<dbReference type="PANTHER" id="PTHR30043">
    <property type="entry name" value="PHOSPHONATES TRANSPORT SYSTEM PERMEASE PROTEIN"/>
    <property type="match status" value="1"/>
</dbReference>
<dbReference type="RefSeq" id="WP_256708830.1">
    <property type="nucleotide sequence ID" value="NZ_CP101914.1"/>
</dbReference>
<dbReference type="PANTHER" id="PTHR30043:SF8">
    <property type="entry name" value="ABC TRANSPORTER, PERMEASE PROTEIN CC0363, PUTATIVE-RELATED"/>
    <property type="match status" value="1"/>
</dbReference>
<comment type="similarity">
    <text evidence="7">Belongs to the binding-protein-dependent transport system permease family.</text>
</comment>
<keyword evidence="6 7" id="KW-0472">Membrane</keyword>
<evidence type="ECO:0000256" key="5">
    <source>
        <dbReference type="ARBA" id="ARBA00022989"/>
    </source>
</evidence>
<comment type="subcellular location">
    <subcellularLocation>
        <location evidence="2">Cell envelope</location>
    </subcellularLocation>
    <subcellularLocation>
        <location evidence="7">Cell membrane</location>
        <topology evidence="7">Multi-pass membrane protein</topology>
    </subcellularLocation>
    <subcellularLocation>
        <location evidence="1">Membrane</location>
        <topology evidence="1">Multi-pass membrane protein</topology>
    </subcellularLocation>
</comment>
<dbReference type="InterPro" id="IPR035906">
    <property type="entry name" value="MetI-like_sf"/>
</dbReference>
<dbReference type="InterPro" id="IPR005769">
    <property type="entry name" value="PhnE/PtxC"/>
</dbReference>